<evidence type="ECO:0008006" key="3">
    <source>
        <dbReference type="Google" id="ProtNLM"/>
    </source>
</evidence>
<reference evidence="1" key="1">
    <citation type="submission" date="2020-06" db="EMBL/GenBank/DDBJ databases">
        <title>WGS assembly of Ceratodon purpureus strain R40.</title>
        <authorList>
            <person name="Carey S.B."/>
            <person name="Jenkins J."/>
            <person name="Shu S."/>
            <person name="Lovell J.T."/>
            <person name="Sreedasyam A."/>
            <person name="Maumus F."/>
            <person name="Tiley G.P."/>
            <person name="Fernandez-Pozo N."/>
            <person name="Barry K."/>
            <person name="Chen C."/>
            <person name="Wang M."/>
            <person name="Lipzen A."/>
            <person name="Daum C."/>
            <person name="Saski C.A."/>
            <person name="Payton A.C."/>
            <person name="Mcbreen J.C."/>
            <person name="Conrad R.E."/>
            <person name="Kollar L.M."/>
            <person name="Olsson S."/>
            <person name="Huttunen S."/>
            <person name="Landis J.B."/>
            <person name="Wickett N.J."/>
            <person name="Johnson M.G."/>
            <person name="Rensing S.A."/>
            <person name="Grimwood J."/>
            <person name="Schmutz J."/>
            <person name="Mcdaniel S.F."/>
        </authorList>
    </citation>
    <scope>NUCLEOTIDE SEQUENCE</scope>
    <source>
        <strain evidence="1">R40</strain>
    </source>
</reference>
<dbReference type="Proteomes" id="UP000822688">
    <property type="component" value="Chromosome 5"/>
</dbReference>
<gene>
    <name evidence="1" type="ORF">KC19_5G197600</name>
</gene>
<dbReference type="SUPFAM" id="SSF117281">
    <property type="entry name" value="Kelch motif"/>
    <property type="match status" value="1"/>
</dbReference>
<evidence type="ECO:0000313" key="1">
    <source>
        <dbReference type="EMBL" id="KAG0578003.1"/>
    </source>
</evidence>
<name>A0A8T0I6G5_CERPU</name>
<sequence length="426" mass="48708">MSWSTNEDRRAACKMETCYLDPAIWQELPPLLVALIISKLPILKLIEVVQQCGRFIKQQVMDNPPELLRTHRSNECFFPIFNAPGSGWMSAFGVRYRNWSPMPELNFLPCNVKHVLTGAGGLLCVTSSQPQQYHEEVIKAQGLALKCKERLWMRLPPQPIIVICNPLTRDTQILPPLPGALKYTVAHMKTSACTSNYALYLAGWDEKADAMVVTVYNSKSQAWMGWRSLPNGMRPTQVTSPGESSCVVLNDELWLAGEIRWAGIWEPRILCFDFITQNWKCELHWLPTCEPPRIVEADDCLYAVTRLSEKPYTLHIFEIIGTCEKTCLYSNFEEIARMPQSIHCNFFEIDVRRTRPGLVRWECRAGRGFIFFHNIVSGRLAWYHARAAMKGRENCWGMTNESAPKFESGYTSMVNCIWQPSFAALV</sequence>
<organism evidence="1 2">
    <name type="scientific">Ceratodon purpureus</name>
    <name type="common">Fire moss</name>
    <name type="synonym">Dicranum purpureum</name>
    <dbReference type="NCBI Taxonomy" id="3225"/>
    <lineage>
        <taxon>Eukaryota</taxon>
        <taxon>Viridiplantae</taxon>
        <taxon>Streptophyta</taxon>
        <taxon>Embryophyta</taxon>
        <taxon>Bryophyta</taxon>
        <taxon>Bryophytina</taxon>
        <taxon>Bryopsida</taxon>
        <taxon>Dicranidae</taxon>
        <taxon>Pseudoditrichales</taxon>
        <taxon>Ditrichaceae</taxon>
        <taxon>Ceratodon</taxon>
    </lineage>
</organism>
<accession>A0A8T0I6G5</accession>
<dbReference type="AlphaFoldDB" id="A0A8T0I6G5"/>
<protein>
    <recommendedName>
        <fullName evidence="3">F-box domain-containing protein</fullName>
    </recommendedName>
</protein>
<keyword evidence="2" id="KW-1185">Reference proteome</keyword>
<dbReference type="InterPro" id="IPR050796">
    <property type="entry name" value="SCF_F-box_component"/>
</dbReference>
<dbReference type="EMBL" id="CM026425">
    <property type="protein sequence ID" value="KAG0578003.1"/>
    <property type="molecule type" value="Genomic_DNA"/>
</dbReference>
<dbReference type="InterPro" id="IPR015915">
    <property type="entry name" value="Kelch-typ_b-propeller"/>
</dbReference>
<evidence type="ECO:0000313" key="2">
    <source>
        <dbReference type="Proteomes" id="UP000822688"/>
    </source>
</evidence>
<dbReference type="Gene3D" id="2.120.10.80">
    <property type="entry name" value="Kelch-type beta propeller"/>
    <property type="match status" value="1"/>
</dbReference>
<comment type="caution">
    <text evidence="1">The sequence shown here is derived from an EMBL/GenBank/DDBJ whole genome shotgun (WGS) entry which is preliminary data.</text>
</comment>
<dbReference type="PANTHER" id="PTHR31672">
    <property type="entry name" value="BNACNNG10540D PROTEIN"/>
    <property type="match status" value="1"/>
</dbReference>
<proteinExistence type="predicted"/>